<sequence>MSKESSCPPGAGGMAPTEVKTPVSHDILKNTIIDALNKIGYECPAKILKKLVAKATPSSSRNSSDAESQASSRVSSRSSSPATSATSSGKRSASSRSDDEKSSSSGSDSTVVGSGSGSDTENADDSFSLVKSRKNNSKKARLARRRKSDANDMETEQTPSAATNTAGPSPRSVSPRAEIQVPVDTNMVPTDCSRLHINYSKAVRVADDNIKILYPDVETFRRLNKYLVDSKVQFHTYALEEERKHKIVIRPVPDNRATDDIKNDLIGQGFPVHAVYRIHRRDGSSTGLVLVVLPKTEEARLISAKLSKVCGLSGIRVEAPRPAQERRSRAMSPLPTVRSRKCELPRAAALR</sequence>
<dbReference type="EMBL" id="BGZK01000987">
    <property type="protein sequence ID" value="GBP67542.1"/>
    <property type="molecule type" value="Genomic_DNA"/>
</dbReference>
<keyword evidence="3" id="KW-1185">Reference proteome</keyword>
<evidence type="ECO:0000313" key="2">
    <source>
        <dbReference type="EMBL" id="GBP67542.1"/>
    </source>
</evidence>
<feature type="compositionally biased region" description="Polar residues" evidence="1">
    <location>
        <begin position="156"/>
        <end position="167"/>
    </location>
</feature>
<dbReference type="AlphaFoldDB" id="A0A4C1XWU6"/>
<feature type="compositionally biased region" description="Low complexity" evidence="1">
    <location>
        <begin position="58"/>
        <end position="95"/>
    </location>
</feature>
<feature type="region of interest" description="Disordered" evidence="1">
    <location>
        <begin position="53"/>
        <end position="178"/>
    </location>
</feature>
<feature type="region of interest" description="Disordered" evidence="1">
    <location>
        <begin position="1"/>
        <end position="24"/>
    </location>
</feature>
<dbReference type="OrthoDB" id="8123886at2759"/>
<dbReference type="Proteomes" id="UP000299102">
    <property type="component" value="Unassembled WGS sequence"/>
</dbReference>
<accession>A0A4C1XWU6</accession>
<organism evidence="2 3">
    <name type="scientific">Eumeta variegata</name>
    <name type="common">Bagworm moth</name>
    <name type="synonym">Eumeta japonica</name>
    <dbReference type="NCBI Taxonomy" id="151549"/>
    <lineage>
        <taxon>Eukaryota</taxon>
        <taxon>Metazoa</taxon>
        <taxon>Ecdysozoa</taxon>
        <taxon>Arthropoda</taxon>
        <taxon>Hexapoda</taxon>
        <taxon>Insecta</taxon>
        <taxon>Pterygota</taxon>
        <taxon>Neoptera</taxon>
        <taxon>Endopterygota</taxon>
        <taxon>Lepidoptera</taxon>
        <taxon>Glossata</taxon>
        <taxon>Ditrysia</taxon>
        <taxon>Tineoidea</taxon>
        <taxon>Psychidae</taxon>
        <taxon>Oiketicinae</taxon>
        <taxon>Eumeta</taxon>
    </lineage>
</organism>
<feature type="compositionally biased region" description="Low complexity" evidence="1">
    <location>
        <begin position="103"/>
        <end position="120"/>
    </location>
</feature>
<evidence type="ECO:0008006" key="4">
    <source>
        <dbReference type="Google" id="ProtNLM"/>
    </source>
</evidence>
<proteinExistence type="predicted"/>
<reference evidence="2 3" key="1">
    <citation type="journal article" date="2019" name="Commun. Biol.">
        <title>The bagworm genome reveals a unique fibroin gene that provides high tensile strength.</title>
        <authorList>
            <person name="Kono N."/>
            <person name="Nakamura H."/>
            <person name="Ohtoshi R."/>
            <person name="Tomita M."/>
            <person name="Numata K."/>
            <person name="Arakawa K."/>
        </authorList>
    </citation>
    <scope>NUCLEOTIDE SEQUENCE [LARGE SCALE GENOMIC DNA]</scope>
</reference>
<feature type="compositionally biased region" description="Basic residues" evidence="1">
    <location>
        <begin position="131"/>
        <end position="147"/>
    </location>
</feature>
<protein>
    <recommendedName>
        <fullName evidence="4">Nucleic-acid-binding protein from transposon X-element</fullName>
    </recommendedName>
</protein>
<comment type="caution">
    <text evidence="2">The sequence shown here is derived from an EMBL/GenBank/DDBJ whole genome shotgun (WGS) entry which is preliminary data.</text>
</comment>
<evidence type="ECO:0000256" key="1">
    <source>
        <dbReference type="SAM" id="MobiDB-lite"/>
    </source>
</evidence>
<name>A0A4C1XWU6_EUMVA</name>
<gene>
    <name evidence="2" type="ORF">EVAR_98595_1</name>
</gene>
<evidence type="ECO:0000313" key="3">
    <source>
        <dbReference type="Proteomes" id="UP000299102"/>
    </source>
</evidence>